<dbReference type="InterPro" id="IPR013762">
    <property type="entry name" value="Integrase-like_cat_sf"/>
</dbReference>
<dbReference type="InterPro" id="IPR025166">
    <property type="entry name" value="Integrase_DNA_bind_dom"/>
</dbReference>
<evidence type="ECO:0000256" key="4">
    <source>
        <dbReference type="ARBA" id="ARBA00023172"/>
    </source>
</evidence>
<gene>
    <name evidence="8" type="ordered locus">DaAHT2_2042</name>
</gene>
<keyword evidence="4" id="KW-0233">DNA recombination</keyword>
<dbReference type="KEGG" id="dak:DaAHT2_2042"/>
<keyword evidence="3 5" id="KW-0238">DNA-binding</keyword>
<dbReference type="STRING" id="589865.DaAHT2_2042"/>
<keyword evidence="2" id="KW-0229">DNA integration</keyword>
<dbReference type="HOGENOM" id="CLU_027562_0_0_7"/>
<dbReference type="InterPro" id="IPR011010">
    <property type="entry name" value="DNA_brk_join_enz"/>
</dbReference>
<evidence type="ECO:0000256" key="5">
    <source>
        <dbReference type="PROSITE-ProRule" id="PRU01248"/>
    </source>
</evidence>
<reference evidence="9" key="1">
    <citation type="submission" date="2010-02" db="EMBL/GenBank/DDBJ databases">
        <title>Complete sequence of Desulfurivibrio alkaliphilus AHT2.</title>
        <authorList>
            <consortium name="US DOE Joint Genome Institute"/>
            <person name="Pitluck S."/>
            <person name="Chertkov O."/>
            <person name="Detter J.C."/>
            <person name="Han C."/>
            <person name="Tapia R."/>
            <person name="Larimer F."/>
            <person name="Land M."/>
            <person name="Hauser L."/>
            <person name="Kyrpides N."/>
            <person name="Mikhailova N."/>
            <person name="Sorokin D.Y."/>
            <person name="Muyzer G."/>
            <person name="Woyke T."/>
        </authorList>
    </citation>
    <scope>NUCLEOTIDE SEQUENCE [LARGE SCALE GENOMIC DNA]</scope>
    <source>
        <strain evidence="9">DSM 19089 / UNIQEM U267 / AHT2</strain>
    </source>
</reference>
<accession>D6Z5H9</accession>
<evidence type="ECO:0000313" key="8">
    <source>
        <dbReference type="EMBL" id="ADH86716.1"/>
    </source>
</evidence>
<dbReference type="Proteomes" id="UP000001508">
    <property type="component" value="Chromosome"/>
</dbReference>
<dbReference type="AlphaFoldDB" id="D6Z5H9"/>
<dbReference type="PROSITE" id="PS51900">
    <property type="entry name" value="CB"/>
    <property type="match status" value="1"/>
</dbReference>
<dbReference type="InterPro" id="IPR038488">
    <property type="entry name" value="Integrase_DNA-bd_sf"/>
</dbReference>
<dbReference type="InterPro" id="IPR044068">
    <property type="entry name" value="CB"/>
</dbReference>
<dbReference type="PROSITE" id="PS51898">
    <property type="entry name" value="TYR_RECOMBINASE"/>
    <property type="match status" value="1"/>
</dbReference>
<dbReference type="InterPro" id="IPR050808">
    <property type="entry name" value="Phage_Integrase"/>
</dbReference>
<name>D6Z5H9_DESAT</name>
<dbReference type="RefSeq" id="WP_013164235.1">
    <property type="nucleotide sequence ID" value="NC_014216.1"/>
</dbReference>
<keyword evidence="9" id="KW-1185">Reference proteome</keyword>
<evidence type="ECO:0000259" key="7">
    <source>
        <dbReference type="PROSITE" id="PS51900"/>
    </source>
</evidence>
<dbReference type="InterPro" id="IPR010998">
    <property type="entry name" value="Integrase_recombinase_N"/>
</dbReference>
<dbReference type="OrthoDB" id="9775880at2"/>
<dbReference type="InParanoid" id="D6Z5H9"/>
<dbReference type="eggNOG" id="COG0582">
    <property type="taxonomic scope" value="Bacteria"/>
</dbReference>
<dbReference type="PANTHER" id="PTHR30629:SF2">
    <property type="entry name" value="PROPHAGE INTEGRASE INTS-RELATED"/>
    <property type="match status" value="1"/>
</dbReference>
<organism evidence="8 9">
    <name type="scientific">Desulfurivibrio alkaliphilus (strain DSM 19089 / UNIQEM U267 / AHT2)</name>
    <dbReference type="NCBI Taxonomy" id="589865"/>
    <lineage>
        <taxon>Bacteria</taxon>
        <taxon>Pseudomonadati</taxon>
        <taxon>Thermodesulfobacteriota</taxon>
        <taxon>Desulfobulbia</taxon>
        <taxon>Desulfobulbales</taxon>
        <taxon>Desulfobulbaceae</taxon>
        <taxon>Desulfurivibrio</taxon>
    </lineage>
</organism>
<dbReference type="Gene3D" id="1.10.443.10">
    <property type="entry name" value="Intergrase catalytic core"/>
    <property type="match status" value="1"/>
</dbReference>
<evidence type="ECO:0000256" key="3">
    <source>
        <dbReference type="ARBA" id="ARBA00023125"/>
    </source>
</evidence>
<feature type="domain" description="Core-binding (CB)" evidence="7">
    <location>
        <begin position="100"/>
        <end position="181"/>
    </location>
</feature>
<dbReference type="GO" id="GO:0003677">
    <property type="term" value="F:DNA binding"/>
    <property type="evidence" value="ECO:0007669"/>
    <property type="project" value="UniProtKB-UniRule"/>
</dbReference>
<dbReference type="PANTHER" id="PTHR30629">
    <property type="entry name" value="PROPHAGE INTEGRASE"/>
    <property type="match status" value="1"/>
</dbReference>
<dbReference type="InterPro" id="IPR002104">
    <property type="entry name" value="Integrase_catalytic"/>
</dbReference>
<dbReference type="FunCoup" id="D6Z5H9">
    <property type="interactions" value="31"/>
</dbReference>
<comment type="similarity">
    <text evidence="1">Belongs to the 'phage' integrase family.</text>
</comment>
<dbReference type="EMBL" id="CP001940">
    <property type="protein sequence ID" value="ADH86716.1"/>
    <property type="molecule type" value="Genomic_DNA"/>
</dbReference>
<dbReference type="SUPFAM" id="SSF56349">
    <property type="entry name" value="DNA breaking-rejoining enzymes"/>
    <property type="match status" value="1"/>
</dbReference>
<evidence type="ECO:0000259" key="6">
    <source>
        <dbReference type="PROSITE" id="PS51898"/>
    </source>
</evidence>
<protein>
    <submittedName>
        <fullName evidence="8">Integrase family protein</fullName>
    </submittedName>
</protein>
<evidence type="ECO:0000313" key="9">
    <source>
        <dbReference type="Proteomes" id="UP000001508"/>
    </source>
</evidence>
<dbReference type="InterPro" id="IPR053876">
    <property type="entry name" value="Phage_int_M"/>
</dbReference>
<dbReference type="GO" id="GO:0006310">
    <property type="term" value="P:DNA recombination"/>
    <property type="evidence" value="ECO:0007669"/>
    <property type="project" value="UniProtKB-KW"/>
</dbReference>
<evidence type="ECO:0000256" key="2">
    <source>
        <dbReference type="ARBA" id="ARBA00022908"/>
    </source>
</evidence>
<proteinExistence type="inferred from homology"/>
<sequence>MTLTDAQVRNVKAEDKTRRLFDGGGLYLEVAPSGGKWWRFKYRFPGQGKIQEKRLSLGTYPGVGLKEARAKRDEMRRQIAQGIDPANLRRSTRGSGALAGSFEAVARLWHRNNSTDWAPSHSTRLIRRLEAHVFPYLGNRPVGDITAPDLMNVLERIKNSGHTETARRIQTICGQVFRYAVQKGFAEYDPSSALKGCLGKTTAKNMATITEPAEVGRLLQAIDEYPGTQVVRCALQLAPLFFVRSGELRNARWDEFDLVNREWKIPVERMKMRQDEKRARQGQVGHIVPLATQAVKILEEELRPLTGRCALVFPGLRSRDRAISDATLTNALRRMGYTGDEMTIHGLRHMASTLLHGLGFQSLVIERQLAHKDRNRIRGVYNQADYLEERRRMMQSWADYLGQLKAGKAEKVVPINRLAG</sequence>
<dbReference type="Pfam" id="PF13356">
    <property type="entry name" value="Arm-DNA-bind_3"/>
    <property type="match status" value="1"/>
</dbReference>
<dbReference type="GO" id="GO:0015074">
    <property type="term" value="P:DNA integration"/>
    <property type="evidence" value="ECO:0007669"/>
    <property type="project" value="UniProtKB-KW"/>
</dbReference>
<dbReference type="CDD" id="cd00801">
    <property type="entry name" value="INT_P4_C"/>
    <property type="match status" value="1"/>
</dbReference>
<dbReference type="Gene3D" id="3.30.160.390">
    <property type="entry name" value="Integrase, DNA-binding domain"/>
    <property type="match status" value="1"/>
</dbReference>
<dbReference type="Pfam" id="PF22022">
    <property type="entry name" value="Phage_int_M"/>
    <property type="match status" value="1"/>
</dbReference>
<dbReference type="Gene3D" id="1.10.150.130">
    <property type="match status" value="1"/>
</dbReference>
<evidence type="ECO:0000256" key="1">
    <source>
        <dbReference type="ARBA" id="ARBA00008857"/>
    </source>
</evidence>
<feature type="domain" description="Tyr recombinase" evidence="6">
    <location>
        <begin position="204"/>
        <end position="394"/>
    </location>
</feature>
<dbReference type="Pfam" id="PF00589">
    <property type="entry name" value="Phage_integrase"/>
    <property type="match status" value="1"/>
</dbReference>